<reference evidence="3 4" key="2">
    <citation type="journal article" date="2023" name="Mol. Biol. Evol.">
        <title>Genomics of Secondarily Temperate Adaptation in the Only Non-Antarctic Icefish.</title>
        <authorList>
            <person name="Rivera-Colon A.G."/>
            <person name="Rayamajhi N."/>
            <person name="Minhas B.F."/>
            <person name="Madrigal G."/>
            <person name="Bilyk K.T."/>
            <person name="Yoon V."/>
            <person name="Hune M."/>
            <person name="Gregory S."/>
            <person name="Cheng C.H.C."/>
            <person name="Catchen J.M."/>
        </authorList>
    </citation>
    <scope>NUCLEOTIDE SEQUENCE [LARGE SCALE GENOMIC DNA]</scope>
    <source>
        <strain evidence="3">JMC-PN-2008</strain>
    </source>
</reference>
<dbReference type="GO" id="GO:0016579">
    <property type="term" value="P:protein deubiquitination"/>
    <property type="evidence" value="ECO:0007669"/>
    <property type="project" value="InterPro"/>
</dbReference>
<organism evidence="3 4">
    <name type="scientific">Eleginops maclovinus</name>
    <name type="common">Patagonian blennie</name>
    <name type="synonym">Eleginus maclovinus</name>
    <dbReference type="NCBI Taxonomy" id="56733"/>
    <lineage>
        <taxon>Eukaryota</taxon>
        <taxon>Metazoa</taxon>
        <taxon>Chordata</taxon>
        <taxon>Craniata</taxon>
        <taxon>Vertebrata</taxon>
        <taxon>Euteleostomi</taxon>
        <taxon>Actinopterygii</taxon>
        <taxon>Neopterygii</taxon>
        <taxon>Teleostei</taxon>
        <taxon>Neoteleostei</taxon>
        <taxon>Acanthomorphata</taxon>
        <taxon>Eupercaria</taxon>
        <taxon>Perciformes</taxon>
        <taxon>Notothenioidei</taxon>
        <taxon>Eleginopidae</taxon>
        <taxon>Eleginops</taxon>
    </lineage>
</organism>
<feature type="compositionally biased region" description="Basic and acidic residues" evidence="1">
    <location>
        <begin position="315"/>
        <end position="324"/>
    </location>
</feature>
<dbReference type="Gene3D" id="3.90.70.10">
    <property type="entry name" value="Cysteine proteinases"/>
    <property type="match status" value="1"/>
</dbReference>
<comment type="caution">
    <text evidence="3">The sequence shown here is derived from an EMBL/GenBank/DDBJ whole genome shotgun (WGS) entry which is preliminary data.</text>
</comment>
<dbReference type="InterPro" id="IPR018200">
    <property type="entry name" value="USP_CS"/>
</dbReference>
<evidence type="ECO:0000313" key="3">
    <source>
        <dbReference type="EMBL" id="KAK5858705.1"/>
    </source>
</evidence>
<dbReference type="PROSITE" id="PS50235">
    <property type="entry name" value="USP_3"/>
    <property type="match status" value="1"/>
</dbReference>
<protein>
    <recommendedName>
        <fullName evidence="2">USP domain-containing protein</fullName>
    </recommendedName>
</protein>
<proteinExistence type="predicted"/>
<dbReference type="InterPro" id="IPR050164">
    <property type="entry name" value="Peptidase_C19"/>
</dbReference>
<dbReference type="PROSITE" id="PS00973">
    <property type="entry name" value="USP_2"/>
    <property type="match status" value="1"/>
</dbReference>
<dbReference type="PANTHER" id="PTHR24006">
    <property type="entry name" value="UBIQUITIN CARBOXYL-TERMINAL HYDROLASE"/>
    <property type="match status" value="1"/>
</dbReference>
<keyword evidence="4" id="KW-1185">Reference proteome</keyword>
<evidence type="ECO:0000256" key="1">
    <source>
        <dbReference type="SAM" id="MobiDB-lite"/>
    </source>
</evidence>
<dbReference type="InterPro" id="IPR001394">
    <property type="entry name" value="Peptidase_C19_UCH"/>
</dbReference>
<dbReference type="Proteomes" id="UP001346869">
    <property type="component" value="Unassembled WGS sequence"/>
</dbReference>
<sequence>MKQDIVKQFIKKLDSFTISDFHGLKSPGLTCYLNSVLQVLYMTQDFREAVQRCCSEDSTTIDSQLGRLFSDLQTRIAKTHHITKKLGITNVYEQRDAAEYFEKILCMTSPVTAQIFKGELNHITTCLTCKERNQSRNLFWILPVAIVESHCHIFSVEKGLKGFFKGEKVCEDDKMYCNQCNEKQNAELQCEMTKNPEILTLLLKRFSFDYKLRCYVKLHCNVDVPKILYIGTCKYDLYALVNHFGNLTGGHYTAHIKSFETDGWYHFNDDIVNLVQPPFFGAENDSLRSCTAYLLMYKKVCRHPEQHDLGVGAEGRQDDTERGELPVPHHQLNDGSCNGRGNLKLPKAPCGKQHRKDSGADGDSLQSHKSDFATRQKNHQNRQQRDRNSEEPMQLSNTRVNHAAHLGTHKINDVLEQFTKKRPELISSD</sequence>
<evidence type="ECO:0000259" key="2">
    <source>
        <dbReference type="PROSITE" id="PS50235"/>
    </source>
</evidence>
<dbReference type="AlphaFoldDB" id="A0AAN7XDF7"/>
<gene>
    <name evidence="3" type="ORF">PBY51_002826</name>
</gene>
<dbReference type="InterPro" id="IPR028889">
    <property type="entry name" value="USP"/>
</dbReference>
<evidence type="ECO:0000313" key="4">
    <source>
        <dbReference type="Proteomes" id="UP001346869"/>
    </source>
</evidence>
<dbReference type="SUPFAM" id="SSF54001">
    <property type="entry name" value="Cysteine proteinases"/>
    <property type="match status" value="1"/>
</dbReference>
<feature type="region of interest" description="Disordered" evidence="1">
    <location>
        <begin position="309"/>
        <end position="402"/>
    </location>
</feature>
<dbReference type="EMBL" id="JAUZQC010000015">
    <property type="protein sequence ID" value="KAK5858705.1"/>
    <property type="molecule type" value="Genomic_DNA"/>
</dbReference>
<dbReference type="GO" id="GO:0005634">
    <property type="term" value="C:nucleus"/>
    <property type="evidence" value="ECO:0007669"/>
    <property type="project" value="TreeGrafter"/>
</dbReference>
<accession>A0AAN7XDF7</accession>
<reference evidence="3 4" key="1">
    <citation type="journal article" date="2023" name="Genes (Basel)">
        <title>Chromosome-Level Genome Assembly and Circadian Gene Repertoire of the Patagonia Blennie Eleginops maclovinus-The Closest Ancestral Proxy of Antarctic Cryonotothenioids.</title>
        <authorList>
            <person name="Cheng C.C."/>
            <person name="Rivera-Colon A.G."/>
            <person name="Minhas B.F."/>
            <person name="Wilson L."/>
            <person name="Rayamajhi N."/>
            <person name="Vargas-Chacoff L."/>
            <person name="Catchen J.M."/>
        </authorList>
    </citation>
    <scope>NUCLEOTIDE SEQUENCE [LARGE SCALE GENOMIC DNA]</scope>
    <source>
        <strain evidence="3">JMC-PN-2008</strain>
    </source>
</reference>
<dbReference type="PANTHER" id="PTHR24006:SF899">
    <property type="entry name" value="UBIQUITIN CARBOXYL-TERMINAL HYDROLASE"/>
    <property type="match status" value="1"/>
</dbReference>
<dbReference type="Pfam" id="PF00443">
    <property type="entry name" value="UCH"/>
    <property type="match status" value="1"/>
</dbReference>
<dbReference type="InterPro" id="IPR038765">
    <property type="entry name" value="Papain-like_cys_pep_sf"/>
</dbReference>
<dbReference type="GO" id="GO:0005829">
    <property type="term" value="C:cytosol"/>
    <property type="evidence" value="ECO:0007669"/>
    <property type="project" value="TreeGrafter"/>
</dbReference>
<name>A0AAN7XDF7_ELEMC</name>
<feature type="domain" description="USP" evidence="2">
    <location>
        <begin position="22"/>
        <end position="300"/>
    </location>
</feature>
<dbReference type="GO" id="GO:0004843">
    <property type="term" value="F:cysteine-type deubiquitinase activity"/>
    <property type="evidence" value="ECO:0007669"/>
    <property type="project" value="InterPro"/>
</dbReference>